<comment type="caution">
    <text evidence="11">The sequence shown here is derived from an EMBL/GenBank/DDBJ whole genome shotgun (WGS) entry which is preliminary data.</text>
</comment>
<reference evidence="11 12" key="1">
    <citation type="submission" date="2019-10" db="EMBL/GenBank/DDBJ databases">
        <title>Description of Paenibacillus terrestris sp. nov.</title>
        <authorList>
            <person name="Carlier A."/>
            <person name="Qi S."/>
        </authorList>
    </citation>
    <scope>NUCLEOTIDE SEQUENCE [LARGE SCALE GENOMIC DNA]</scope>
    <source>
        <strain evidence="11 12">LMG 31458</strain>
    </source>
</reference>
<comment type="catalytic activity">
    <reaction evidence="1">
        <text>ATP + protein L-histidine = ADP + protein N-phospho-L-histidine.</text>
        <dbReference type="EC" id="2.7.13.3"/>
    </reaction>
</comment>
<evidence type="ECO:0000313" key="11">
    <source>
        <dbReference type="EMBL" id="NOU73706.1"/>
    </source>
</evidence>
<dbReference type="PRINTS" id="PR00344">
    <property type="entry name" value="BCTRLSENSOR"/>
</dbReference>
<keyword evidence="7" id="KW-0067">ATP-binding</keyword>
<feature type="domain" description="Histidine kinase" evidence="10">
    <location>
        <begin position="368"/>
        <end position="586"/>
    </location>
</feature>
<evidence type="ECO:0000256" key="1">
    <source>
        <dbReference type="ARBA" id="ARBA00000085"/>
    </source>
</evidence>
<dbReference type="InterPro" id="IPR050736">
    <property type="entry name" value="Sensor_HK_Regulatory"/>
</dbReference>
<keyword evidence="3" id="KW-0597">Phosphoprotein</keyword>
<dbReference type="SUPFAM" id="SSF47384">
    <property type="entry name" value="Homodimeric domain of signal transducing histidine kinase"/>
    <property type="match status" value="1"/>
</dbReference>
<name>A0ABX1XYU3_9BACL</name>
<proteinExistence type="predicted"/>
<keyword evidence="8" id="KW-0902">Two-component regulatory system</keyword>
<feature type="transmembrane region" description="Helical" evidence="9">
    <location>
        <begin position="151"/>
        <end position="169"/>
    </location>
</feature>
<keyword evidence="9" id="KW-1133">Transmembrane helix</keyword>
<keyword evidence="9" id="KW-0812">Transmembrane</keyword>
<dbReference type="SMART" id="SM00388">
    <property type="entry name" value="HisKA"/>
    <property type="match status" value="1"/>
</dbReference>
<dbReference type="InterPro" id="IPR003661">
    <property type="entry name" value="HisK_dim/P_dom"/>
</dbReference>
<evidence type="ECO:0000313" key="12">
    <source>
        <dbReference type="Proteomes" id="UP000616779"/>
    </source>
</evidence>
<evidence type="ECO:0000256" key="3">
    <source>
        <dbReference type="ARBA" id="ARBA00022553"/>
    </source>
</evidence>
<protein>
    <recommendedName>
        <fullName evidence="2">histidine kinase</fullName>
        <ecNumber evidence="2">2.7.13.3</ecNumber>
    </recommendedName>
</protein>
<dbReference type="SUPFAM" id="SSF55874">
    <property type="entry name" value="ATPase domain of HSP90 chaperone/DNA topoisomerase II/histidine kinase"/>
    <property type="match status" value="1"/>
</dbReference>
<dbReference type="InterPro" id="IPR005467">
    <property type="entry name" value="His_kinase_dom"/>
</dbReference>
<feature type="transmembrane region" description="Helical" evidence="9">
    <location>
        <begin position="65"/>
        <end position="86"/>
    </location>
</feature>
<evidence type="ECO:0000256" key="6">
    <source>
        <dbReference type="ARBA" id="ARBA00022777"/>
    </source>
</evidence>
<accession>A0ABX1XYU3</accession>
<dbReference type="CDD" id="cd00075">
    <property type="entry name" value="HATPase"/>
    <property type="match status" value="1"/>
</dbReference>
<feature type="transmembrane region" description="Helical" evidence="9">
    <location>
        <begin position="6"/>
        <end position="26"/>
    </location>
</feature>
<dbReference type="Gene3D" id="3.30.565.10">
    <property type="entry name" value="Histidine kinase-like ATPase, C-terminal domain"/>
    <property type="match status" value="1"/>
</dbReference>
<dbReference type="CDD" id="cd00082">
    <property type="entry name" value="HisKA"/>
    <property type="match status" value="1"/>
</dbReference>
<dbReference type="EC" id="2.7.13.3" evidence="2"/>
<keyword evidence="5" id="KW-0547">Nucleotide-binding</keyword>
<dbReference type="RefSeq" id="WP_171645118.1">
    <property type="nucleotide sequence ID" value="NZ_WHOA01000132.1"/>
</dbReference>
<dbReference type="InterPro" id="IPR031621">
    <property type="entry name" value="HisKA_7TM"/>
</dbReference>
<dbReference type="InterPro" id="IPR003594">
    <property type="entry name" value="HATPase_dom"/>
</dbReference>
<keyword evidence="6" id="KW-0418">Kinase</keyword>
<dbReference type="Pfam" id="PF00512">
    <property type="entry name" value="HisKA"/>
    <property type="match status" value="1"/>
</dbReference>
<evidence type="ECO:0000256" key="5">
    <source>
        <dbReference type="ARBA" id="ARBA00022741"/>
    </source>
</evidence>
<feature type="transmembrane region" description="Helical" evidence="9">
    <location>
        <begin position="98"/>
        <end position="116"/>
    </location>
</feature>
<feature type="transmembrane region" description="Helical" evidence="9">
    <location>
        <begin position="181"/>
        <end position="200"/>
    </location>
</feature>
<evidence type="ECO:0000259" key="10">
    <source>
        <dbReference type="PROSITE" id="PS50109"/>
    </source>
</evidence>
<dbReference type="PANTHER" id="PTHR43711">
    <property type="entry name" value="TWO-COMPONENT HISTIDINE KINASE"/>
    <property type="match status" value="1"/>
</dbReference>
<dbReference type="InterPro" id="IPR036890">
    <property type="entry name" value="HATPase_C_sf"/>
</dbReference>
<dbReference type="Proteomes" id="UP000616779">
    <property type="component" value="Unassembled WGS sequence"/>
</dbReference>
<evidence type="ECO:0000256" key="7">
    <source>
        <dbReference type="ARBA" id="ARBA00022840"/>
    </source>
</evidence>
<sequence>MDTRQWMSVTLFLATALMVFVSFLSYRKRHMPVAKTMVLIMLAAACYSLGYAFEVLSRSLNDVKLSLQIEYLGIPFVTTLWLFQVIQFTGTASRYRKRLALLLFVVPAAVFFLHMTNDWHHLIYERYILNESNSVPLYTTVKGPWYKVHTIYNYSVLLCGMLLFIPMYWRALPIVRKQIVVLLLGAVAPMVFNLFFWSGLDVDLTPFGFAVSGIAYVWGILRFNLLRLTPLAMAKVFETIRDGVVLFDYEDQIVSYNKAAEKVLPELGLPKRYPIDMGVVLSESPELLERIRAASDGDERFPFHRFQANRNKHYNCSLSLIYDSGSVLIGKILMFNDITEMKESEARLRENARQLSELNAFKDKLFTVVAHDIRDPIALLVSLTELLGDELTAADFEHAELVRELKGQVQSTFHLVENLLDWYRSQKGKVVFRPLSWNLQQVVRQALLLSGTKAGMKQIRMTERINEKLTVKADKEMLDLILRNLLSNAIKFTGIGGVIEIGAVLEGDQIIVSVSDNGAGIDDQTSEFLRLEEPFLKAMVNANDSEDMRFGLALIREFVRIHGGSLWFESEPGVGTTFSFTLPGSADVREEFDDGGMEEEVYESDFGGR</sequence>
<feature type="transmembrane region" description="Helical" evidence="9">
    <location>
        <begin position="206"/>
        <end position="225"/>
    </location>
</feature>
<evidence type="ECO:0000256" key="8">
    <source>
        <dbReference type="ARBA" id="ARBA00023012"/>
    </source>
</evidence>
<keyword evidence="9" id="KW-0472">Membrane</keyword>
<organism evidence="11 12">
    <name type="scientific">Paenibacillus phytorum</name>
    <dbReference type="NCBI Taxonomy" id="2654977"/>
    <lineage>
        <taxon>Bacteria</taxon>
        <taxon>Bacillati</taxon>
        <taxon>Bacillota</taxon>
        <taxon>Bacilli</taxon>
        <taxon>Bacillales</taxon>
        <taxon>Paenibacillaceae</taxon>
        <taxon>Paenibacillus</taxon>
    </lineage>
</organism>
<feature type="transmembrane region" description="Helical" evidence="9">
    <location>
        <begin position="33"/>
        <end position="53"/>
    </location>
</feature>
<dbReference type="PANTHER" id="PTHR43711:SF1">
    <property type="entry name" value="HISTIDINE KINASE 1"/>
    <property type="match status" value="1"/>
</dbReference>
<dbReference type="Gene3D" id="3.30.450.20">
    <property type="entry name" value="PAS domain"/>
    <property type="match status" value="1"/>
</dbReference>
<evidence type="ECO:0000256" key="2">
    <source>
        <dbReference type="ARBA" id="ARBA00012438"/>
    </source>
</evidence>
<dbReference type="InterPro" id="IPR035965">
    <property type="entry name" value="PAS-like_dom_sf"/>
</dbReference>
<keyword evidence="12" id="KW-1185">Reference proteome</keyword>
<keyword evidence="4" id="KW-0808">Transferase</keyword>
<evidence type="ECO:0000256" key="9">
    <source>
        <dbReference type="SAM" id="Phobius"/>
    </source>
</evidence>
<dbReference type="SUPFAM" id="SSF55785">
    <property type="entry name" value="PYP-like sensor domain (PAS domain)"/>
    <property type="match status" value="1"/>
</dbReference>
<dbReference type="PROSITE" id="PS50109">
    <property type="entry name" value="HIS_KIN"/>
    <property type="match status" value="1"/>
</dbReference>
<gene>
    <name evidence="11" type="ORF">GC098_20160</name>
</gene>
<evidence type="ECO:0000256" key="4">
    <source>
        <dbReference type="ARBA" id="ARBA00022679"/>
    </source>
</evidence>
<dbReference type="InterPro" id="IPR004358">
    <property type="entry name" value="Sig_transdc_His_kin-like_C"/>
</dbReference>
<dbReference type="Pfam" id="PF16927">
    <property type="entry name" value="HisKA_7TM"/>
    <property type="match status" value="1"/>
</dbReference>
<dbReference type="InterPro" id="IPR036097">
    <property type="entry name" value="HisK_dim/P_sf"/>
</dbReference>
<dbReference type="Gene3D" id="1.10.287.130">
    <property type="match status" value="1"/>
</dbReference>
<dbReference type="SMART" id="SM00387">
    <property type="entry name" value="HATPase_c"/>
    <property type="match status" value="1"/>
</dbReference>
<dbReference type="Pfam" id="PF02518">
    <property type="entry name" value="HATPase_c"/>
    <property type="match status" value="1"/>
</dbReference>
<dbReference type="EMBL" id="WHOA01000132">
    <property type="protein sequence ID" value="NOU73706.1"/>
    <property type="molecule type" value="Genomic_DNA"/>
</dbReference>